<dbReference type="InterPro" id="IPR058634">
    <property type="entry name" value="AaeA-lik-b-barrel"/>
</dbReference>
<dbReference type="InterPro" id="IPR050393">
    <property type="entry name" value="MFP_Efflux_Pump"/>
</dbReference>
<dbReference type="RefSeq" id="WP_138095931.1">
    <property type="nucleotide sequence ID" value="NZ_CP040428.1"/>
</dbReference>
<dbReference type="EMBL" id="CP040428">
    <property type="protein sequence ID" value="QCT20055.1"/>
    <property type="molecule type" value="Genomic_DNA"/>
</dbReference>
<evidence type="ECO:0000313" key="7">
    <source>
        <dbReference type="EMBL" id="QCT20055.1"/>
    </source>
</evidence>
<dbReference type="Pfam" id="PF25917">
    <property type="entry name" value="BSH_RND"/>
    <property type="match status" value="1"/>
</dbReference>
<dbReference type="Gene3D" id="2.40.30.170">
    <property type="match status" value="1"/>
</dbReference>
<evidence type="ECO:0000256" key="1">
    <source>
        <dbReference type="ARBA" id="ARBA00009477"/>
    </source>
</evidence>
<dbReference type="Gene3D" id="1.10.287.470">
    <property type="entry name" value="Helix hairpin bin"/>
    <property type="match status" value="1"/>
</dbReference>
<evidence type="ECO:0000256" key="3">
    <source>
        <dbReference type="ARBA" id="ARBA00022989"/>
    </source>
</evidence>
<comment type="similarity">
    <text evidence="1">Belongs to the membrane fusion protein (MFP) (TC 8.A.1) family.</text>
</comment>
<keyword evidence="3" id="KW-1133">Transmembrane helix</keyword>
<dbReference type="NCBIfam" id="TIGR01730">
    <property type="entry name" value="RND_mfp"/>
    <property type="match status" value="1"/>
</dbReference>
<name>A0A4P8YH83_9ENTR</name>
<dbReference type="Pfam" id="PF25963">
    <property type="entry name" value="Beta-barrel_AAEA"/>
    <property type="match status" value="1"/>
</dbReference>
<evidence type="ECO:0000313" key="8">
    <source>
        <dbReference type="Proteomes" id="UP000302163"/>
    </source>
</evidence>
<dbReference type="GO" id="GO:0016020">
    <property type="term" value="C:membrane"/>
    <property type="evidence" value="ECO:0007669"/>
    <property type="project" value="InterPro"/>
</dbReference>
<dbReference type="Gene3D" id="2.40.50.100">
    <property type="match status" value="1"/>
</dbReference>
<evidence type="ECO:0000259" key="6">
    <source>
        <dbReference type="Pfam" id="PF25963"/>
    </source>
</evidence>
<dbReference type="AlphaFoldDB" id="A0A4P8YH83"/>
<protein>
    <submittedName>
        <fullName evidence="7">Efflux RND transporter periplasmic adaptor subunit</fullName>
    </submittedName>
</protein>
<reference evidence="7 8" key="1">
    <citation type="submission" date="2019-05" db="EMBL/GenBank/DDBJ databases">
        <title>Complete genome sequence of Izhakiella calystegiae KSNA2, an endophyte isolated from beach morning glory (Calystegia soldanella).</title>
        <authorList>
            <person name="Jiang L."/>
            <person name="Jeong J.C."/>
            <person name="Kim C.Y."/>
            <person name="Kim D.H."/>
            <person name="Kim S.W."/>
            <person name="Lee j."/>
        </authorList>
    </citation>
    <scope>NUCLEOTIDE SEQUENCE [LARGE SCALE GENOMIC DNA]</scope>
    <source>
        <strain evidence="7 8">KSNA2</strain>
    </source>
</reference>
<organism evidence="7 8">
    <name type="scientific">Jejubacter calystegiae</name>
    <dbReference type="NCBI Taxonomy" id="2579935"/>
    <lineage>
        <taxon>Bacteria</taxon>
        <taxon>Pseudomonadati</taxon>
        <taxon>Pseudomonadota</taxon>
        <taxon>Gammaproteobacteria</taxon>
        <taxon>Enterobacterales</taxon>
        <taxon>Enterobacteriaceae</taxon>
        <taxon>Jejubacter</taxon>
    </lineage>
</organism>
<sequence length="285" mass="31992">MNNFKKILFTLIFCALAVLVIFLAWQHETGQKWTRDGRIRADVVVLSGEVNGRLLHLNVKDNQYVHKGDLLFEIDPSDYAVTVAEKEAALRSAGAKMDQMSEMAKRRARLGPSLVSGEEVSNSRQSYRQAQADYERIASQLRMARIQLARTQVRSPVDGYVTNQTIQQGDYIKTGDPVLTLVDSDSFYVYGYFQEDQINHIKSGDRAVIKLLDSNISIRGQVESIARGINDYSNSGGEGKLHNVNPTFEWVRLPMRIPVRIRLDKSSTHGVVLVSGMTCTIDLSI</sequence>
<dbReference type="GO" id="GO:0022857">
    <property type="term" value="F:transmembrane transporter activity"/>
    <property type="evidence" value="ECO:0007669"/>
    <property type="project" value="InterPro"/>
</dbReference>
<dbReference type="KEGG" id="izh:FEM41_10545"/>
<proteinExistence type="inferred from homology"/>
<dbReference type="PANTHER" id="PTHR30367">
    <property type="entry name" value="P-HYDROXYBENZOIC ACID EFFLUX PUMP SUBUNIT AAEA-RELATED"/>
    <property type="match status" value="1"/>
</dbReference>
<evidence type="ECO:0000256" key="2">
    <source>
        <dbReference type="ARBA" id="ARBA00022692"/>
    </source>
</evidence>
<dbReference type="InterPro" id="IPR058625">
    <property type="entry name" value="MdtA-like_BSH"/>
</dbReference>
<dbReference type="SUPFAM" id="SSF111369">
    <property type="entry name" value="HlyD-like secretion proteins"/>
    <property type="match status" value="1"/>
</dbReference>
<keyword evidence="4" id="KW-0472">Membrane</keyword>
<gene>
    <name evidence="7" type="ORF">FEM41_10545</name>
</gene>
<dbReference type="InterPro" id="IPR006143">
    <property type="entry name" value="RND_pump_MFP"/>
</dbReference>
<accession>A0A4P8YH83</accession>
<dbReference type="PANTHER" id="PTHR30367:SF1">
    <property type="entry name" value="MULTIDRUG RESISTANCE PROTEIN MDTN"/>
    <property type="match status" value="1"/>
</dbReference>
<evidence type="ECO:0000256" key="4">
    <source>
        <dbReference type="ARBA" id="ARBA00023136"/>
    </source>
</evidence>
<dbReference type="Proteomes" id="UP000302163">
    <property type="component" value="Chromosome"/>
</dbReference>
<feature type="domain" description="p-hydroxybenzoic acid efflux pump subunit AaeA-like beta-barrel" evidence="6">
    <location>
        <begin position="186"/>
        <end position="282"/>
    </location>
</feature>
<feature type="domain" description="Multidrug resistance protein MdtA-like barrel-sandwich hybrid" evidence="5">
    <location>
        <begin position="46"/>
        <end position="182"/>
    </location>
</feature>
<evidence type="ECO:0000259" key="5">
    <source>
        <dbReference type="Pfam" id="PF25917"/>
    </source>
</evidence>
<dbReference type="OrthoDB" id="9811754at2"/>
<keyword evidence="2" id="KW-0812">Transmembrane</keyword>
<keyword evidence="8" id="KW-1185">Reference proteome</keyword>